<dbReference type="OrthoDB" id="5297107at2"/>
<dbReference type="Pfam" id="PF04102">
    <property type="entry name" value="SlyX"/>
    <property type="match status" value="1"/>
</dbReference>
<dbReference type="InterPro" id="IPR007236">
    <property type="entry name" value="SlyX"/>
</dbReference>
<dbReference type="Proteomes" id="UP000185739">
    <property type="component" value="Chromosome"/>
</dbReference>
<dbReference type="PANTHER" id="PTHR36508:SF1">
    <property type="entry name" value="PROTEIN SLYX"/>
    <property type="match status" value="1"/>
</dbReference>
<accession>A0A1H5XQG5</accession>
<keyword evidence="2" id="KW-1185">Reference proteome</keyword>
<evidence type="ECO:0000313" key="1">
    <source>
        <dbReference type="EMBL" id="APR05319.1"/>
    </source>
</evidence>
<proteinExistence type="predicted"/>
<gene>
    <name evidence="1" type="ORF">Tchl_2492</name>
</gene>
<dbReference type="AlphaFoldDB" id="A0A1H5XQG5"/>
<name>A0A1H5XQG5_9RHOO</name>
<organism evidence="1 2">
    <name type="scientific">Thauera chlorobenzoica</name>
    <dbReference type="NCBI Taxonomy" id="96773"/>
    <lineage>
        <taxon>Bacteria</taxon>
        <taxon>Pseudomonadati</taxon>
        <taxon>Pseudomonadota</taxon>
        <taxon>Betaproteobacteria</taxon>
        <taxon>Rhodocyclales</taxon>
        <taxon>Zoogloeaceae</taxon>
        <taxon>Thauera</taxon>
    </lineage>
</organism>
<reference evidence="1 2" key="1">
    <citation type="submission" date="2016-12" db="EMBL/GenBank/DDBJ databases">
        <title>Complete genome sequence of Thauera chlorobenzoica, a Betaproteobacterium degrading haloaromatics anaerobically to CO2 and halides.</title>
        <authorList>
            <person name="Goris T."/>
            <person name="Mergelsberg M."/>
            <person name="Boll M."/>
        </authorList>
    </citation>
    <scope>NUCLEOTIDE SEQUENCE [LARGE SCALE GENOMIC DNA]</scope>
    <source>
        <strain evidence="1 2">3CB1</strain>
    </source>
</reference>
<dbReference type="STRING" id="96773.Tchl_2492"/>
<dbReference type="Gene3D" id="1.20.5.170">
    <property type="match status" value="1"/>
</dbReference>
<dbReference type="RefSeq" id="WP_075148693.1">
    <property type="nucleotide sequence ID" value="NZ_CP018839.1"/>
</dbReference>
<dbReference type="KEGG" id="tcl:Tchl_2492"/>
<dbReference type="EMBL" id="CP018839">
    <property type="protein sequence ID" value="APR05319.1"/>
    <property type="molecule type" value="Genomic_DNA"/>
</dbReference>
<protein>
    <submittedName>
        <fullName evidence="1">Uncharacterized protein</fullName>
    </submittedName>
</protein>
<dbReference type="PANTHER" id="PTHR36508">
    <property type="entry name" value="PROTEIN SLYX"/>
    <property type="match status" value="1"/>
</dbReference>
<sequence>MEDRIETLETKLMAVEDLVDELNRTVWRQQQELDLLRQHVRQLAQQVKTIQPANPLRPEDEIPPHW</sequence>
<evidence type="ECO:0000313" key="2">
    <source>
        <dbReference type="Proteomes" id="UP000185739"/>
    </source>
</evidence>